<feature type="region of interest" description="Disordered" evidence="1">
    <location>
        <begin position="41"/>
        <end position="76"/>
    </location>
</feature>
<evidence type="ECO:0000256" key="1">
    <source>
        <dbReference type="SAM" id="MobiDB-lite"/>
    </source>
</evidence>
<sequence length="268" mass="28893">MQVQLSEEALREAVLIETLARLLREKVGAPAAVVPPWRQAQAVPPAPTAPTGQASAGSGSAVGAASQAAAPDSQPSDVVVLDATQETEKREAPLEKFIRIFRLDELAAKCLLKLQDDEAAFVIESCQHRLKHAKNPSAVVMIAIKGVAAKVGRRYYGSRETAEGGEAETGGELKMIGGSPEEWVETEKAQTDPYLVVEEEEEEEEEKIVDQEVDLPASGVEEPPPKRPRTTLEEPLTVEDSNPDAEEDNADALFFVDTGGAKLLECVW</sequence>
<evidence type="ECO:0000313" key="3">
    <source>
        <dbReference type="Proteomes" id="UP001178507"/>
    </source>
</evidence>
<dbReference type="EMBL" id="CAUJNA010003452">
    <property type="protein sequence ID" value="CAJ1402442.1"/>
    <property type="molecule type" value="Genomic_DNA"/>
</dbReference>
<accession>A0AA36NCT8</accession>
<evidence type="ECO:0000313" key="2">
    <source>
        <dbReference type="EMBL" id="CAJ1402442.1"/>
    </source>
</evidence>
<dbReference type="AlphaFoldDB" id="A0AA36NCT8"/>
<feature type="region of interest" description="Disordered" evidence="1">
    <location>
        <begin position="198"/>
        <end position="249"/>
    </location>
</feature>
<gene>
    <name evidence="2" type="ORF">EVOR1521_LOCUS25335</name>
</gene>
<proteinExistence type="predicted"/>
<feature type="compositionally biased region" description="Acidic residues" evidence="1">
    <location>
        <begin position="198"/>
        <end position="213"/>
    </location>
</feature>
<reference evidence="2" key="1">
    <citation type="submission" date="2023-08" db="EMBL/GenBank/DDBJ databases">
        <authorList>
            <person name="Chen Y."/>
            <person name="Shah S."/>
            <person name="Dougan E. K."/>
            <person name="Thang M."/>
            <person name="Chan C."/>
        </authorList>
    </citation>
    <scope>NUCLEOTIDE SEQUENCE</scope>
</reference>
<name>A0AA36NCT8_9DINO</name>
<keyword evidence="3" id="KW-1185">Reference proteome</keyword>
<dbReference type="Proteomes" id="UP001178507">
    <property type="component" value="Unassembled WGS sequence"/>
</dbReference>
<protein>
    <submittedName>
        <fullName evidence="2">Uncharacterized protein</fullName>
    </submittedName>
</protein>
<organism evidence="2 3">
    <name type="scientific">Effrenium voratum</name>
    <dbReference type="NCBI Taxonomy" id="2562239"/>
    <lineage>
        <taxon>Eukaryota</taxon>
        <taxon>Sar</taxon>
        <taxon>Alveolata</taxon>
        <taxon>Dinophyceae</taxon>
        <taxon>Suessiales</taxon>
        <taxon>Symbiodiniaceae</taxon>
        <taxon>Effrenium</taxon>
    </lineage>
</organism>
<comment type="caution">
    <text evidence="2">The sequence shown here is derived from an EMBL/GenBank/DDBJ whole genome shotgun (WGS) entry which is preliminary data.</text>
</comment>